<comment type="caution">
    <text evidence="4">The sequence shown here is derived from an EMBL/GenBank/DDBJ whole genome shotgun (WGS) entry which is preliminary data.</text>
</comment>
<evidence type="ECO:0000256" key="3">
    <source>
        <dbReference type="ARBA" id="ARBA00023065"/>
    </source>
</evidence>
<gene>
    <name evidence="4" type="ORF">H8730_15165</name>
</gene>
<dbReference type="SUPFAM" id="SSF159468">
    <property type="entry name" value="AtpF-like"/>
    <property type="match status" value="1"/>
</dbReference>
<dbReference type="EMBL" id="JACRSQ010000035">
    <property type="protein sequence ID" value="MBC8544887.1"/>
    <property type="molecule type" value="Genomic_DNA"/>
</dbReference>
<protein>
    <submittedName>
        <fullName evidence="4">V-type ATP synthase subunit F</fullName>
    </submittedName>
</protein>
<name>A0A926DW13_9FIRM</name>
<dbReference type="Gene3D" id="3.40.50.10580">
    <property type="entry name" value="ATPase, V1 complex, subunit F"/>
    <property type="match status" value="1"/>
</dbReference>
<keyword evidence="2" id="KW-0813">Transport</keyword>
<dbReference type="Proteomes" id="UP000657006">
    <property type="component" value="Unassembled WGS sequence"/>
</dbReference>
<evidence type="ECO:0000256" key="1">
    <source>
        <dbReference type="ARBA" id="ARBA00010148"/>
    </source>
</evidence>
<keyword evidence="3" id="KW-0406">Ion transport</keyword>
<sequence>MKMYVISDNIDTQTGMRLAGVEGVVVHEHDETVEALHRAIADGDIAIILITEKLAKLVSREMDALKLTYERPLMVEIPDRHGTGRTPDSITKYVREAIGLKI</sequence>
<dbReference type="RefSeq" id="WP_177717709.1">
    <property type="nucleotide sequence ID" value="NZ_JACRSQ010000035.1"/>
</dbReference>
<evidence type="ECO:0000313" key="4">
    <source>
        <dbReference type="EMBL" id="MBC8544887.1"/>
    </source>
</evidence>
<dbReference type="InterPro" id="IPR008218">
    <property type="entry name" value="ATPase_V1-cplx_f_g_su"/>
</dbReference>
<dbReference type="Pfam" id="PF01990">
    <property type="entry name" value="ATP-synt_F"/>
    <property type="match status" value="1"/>
</dbReference>
<evidence type="ECO:0000256" key="2">
    <source>
        <dbReference type="ARBA" id="ARBA00022448"/>
    </source>
</evidence>
<keyword evidence="5" id="KW-1185">Reference proteome</keyword>
<reference evidence="4" key="1">
    <citation type="submission" date="2020-08" db="EMBL/GenBank/DDBJ databases">
        <title>Genome public.</title>
        <authorList>
            <person name="Liu C."/>
            <person name="Sun Q."/>
        </authorList>
    </citation>
    <scope>NUCLEOTIDE SEQUENCE</scope>
    <source>
        <strain evidence="4">NSJ-32</strain>
    </source>
</reference>
<organism evidence="4 5">
    <name type="scientific">Bianquea renquensis</name>
    <dbReference type="NCBI Taxonomy" id="2763661"/>
    <lineage>
        <taxon>Bacteria</taxon>
        <taxon>Bacillati</taxon>
        <taxon>Bacillota</taxon>
        <taxon>Clostridia</taxon>
        <taxon>Eubacteriales</taxon>
        <taxon>Bianqueaceae</taxon>
        <taxon>Bianquea</taxon>
    </lineage>
</organism>
<dbReference type="GO" id="GO:0046961">
    <property type="term" value="F:proton-transporting ATPase activity, rotational mechanism"/>
    <property type="evidence" value="ECO:0007669"/>
    <property type="project" value="InterPro"/>
</dbReference>
<accession>A0A926DW13</accession>
<proteinExistence type="inferred from homology"/>
<evidence type="ECO:0000313" key="5">
    <source>
        <dbReference type="Proteomes" id="UP000657006"/>
    </source>
</evidence>
<comment type="similarity">
    <text evidence="1">Belongs to the V-ATPase F subunit family.</text>
</comment>
<dbReference type="InterPro" id="IPR036906">
    <property type="entry name" value="ATPase_V1_fsu_sf"/>
</dbReference>
<dbReference type="AlphaFoldDB" id="A0A926DW13"/>